<dbReference type="AlphaFoldDB" id="A0A7X0LYB2"/>
<sequence>MKGLFLFIFEGVFLYRKLVVSGENTTTWRAVCEISAGSHAKVNEDFKD</sequence>
<dbReference type="EMBL" id="JACHGK010000020">
    <property type="protein sequence ID" value="MBB6447312.1"/>
    <property type="molecule type" value="Genomic_DNA"/>
</dbReference>
<dbReference type="Proteomes" id="UP000531594">
    <property type="component" value="Unassembled WGS sequence"/>
</dbReference>
<evidence type="ECO:0000313" key="2">
    <source>
        <dbReference type="Proteomes" id="UP000531594"/>
    </source>
</evidence>
<reference evidence="1 2" key="1">
    <citation type="submission" date="2020-08" db="EMBL/GenBank/DDBJ databases">
        <title>Genomic Encyclopedia of Type Strains, Phase IV (KMG-IV): sequencing the most valuable type-strain genomes for metagenomic binning, comparative biology and taxonomic classification.</title>
        <authorList>
            <person name="Goeker M."/>
        </authorList>
    </citation>
    <scope>NUCLEOTIDE SEQUENCE [LARGE SCALE GENOMIC DNA]</scope>
    <source>
        <strain evidence="1 2">DSM 5391</strain>
    </source>
</reference>
<comment type="caution">
    <text evidence="1">The sequence shown here is derived from an EMBL/GenBank/DDBJ whole genome shotgun (WGS) entry which is preliminary data.</text>
</comment>
<dbReference type="RefSeq" id="WP_184529149.1">
    <property type="nucleotide sequence ID" value="NZ_JACHGK010000020.1"/>
</dbReference>
<keyword evidence="2" id="KW-1185">Reference proteome</keyword>
<evidence type="ECO:0000313" key="1">
    <source>
        <dbReference type="EMBL" id="MBB6447312.1"/>
    </source>
</evidence>
<name>A0A7X0LYB2_9BACI</name>
<accession>A0A7X0LYB2</accession>
<proteinExistence type="predicted"/>
<gene>
    <name evidence="1" type="ORF">HNR53_003992</name>
</gene>
<protein>
    <submittedName>
        <fullName evidence="1">Uncharacterized protein</fullName>
    </submittedName>
</protein>
<organism evidence="1 2">
    <name type="scientific">Bacillus benzoevorans</name>
    <dbReference type="NCBI Taxonomy" id="1456"/>
    <lineage>
        <taxon>Bacteria</taxon>
        <taxon>Bacillati</taxon>
        <taxon>Bacillota</taxon>
        <taxon>Bacilli</taxon>
        <taxon>Bacillales</taxon>
        <taxon>Bacillaceae</taxon>
        <taxon>Bacillus</taxon>
    </lineage>
</organism>